<dbReference type="InterPro" id="IPR011712">
    <property type="entry name" value="Sig_transdc_His_kin_sub3_dim/P"/>
</dbReference>
<feature type="transmembrane region" description="Helical" evidence="10">
    <location>
        <begin position="229"/>
        <end position="250"/>
    </location>
</feature>
<comment type="catalytic activity">
    <reaction evidence="1">
        <text>ATP + protein L-histidine = ADP + protein N-phospho-L-histidine.</text>
        <dbReference type="EC" id="2.7.13.3"/>
    </reaction>
</comment>
<evidence type="ECO:0000256" key="3">
    <source>
        <dbReference type="ARBA" id="ARBA00022553"/>
    </source>
</evidence>
<keyword evidence="6" id="KW-0418">Kinase</keyword>
<dbReference type="GO" id="GO:0000155">
    <property type="term" value="F:phosphorelay sensor kinase activity"/>
    <property type="evidence" value="ECO:0007669"/>
    <property type="project" value="InterPro"/>
</dbReference>
<dbReference type="EC" id="2.7.13.3" evidence="2"/>
<evidence type="ECO:0000259" key="11">
    <source>
        <dbReference type="Pfam" id="PF02518"/>
    </source>
</evidence>
<protein>
    <recommendedName>
        <fullName evidence="2">histidine kinase</fullName>
        <ecNumber evidence="2">2.7.13.3</ecNumber>
    </recommendedName>
</protein>
<dbReference type="GO" id="GO:0016020">
    <property type="term" value="C:membrane"/>
    <property type="evidence" value="ECO:0007669"/>
    <property type="project" value="InterPro"/>
</dbReference>
<evidence type="ECO:0000256" key="7">
    <source>
        <dbReference type="ARBA" id="ARBA00022840"/>
    </source>
</evidence>
<feature type="compositionally biased region" description="Polar residues" evidence="9">
    <location>
        <begin position="713"/>
        <end position="723"/>
    </location>
</feature>
<keyword evidence="10" id="KW-1133">Transmembrane helix</keyword>
<dbReference type="AlphaFoldDB" id="A0A6J4LGK1"/>
<dbReference type="Gene3D" id="1.20.5.1930">
    <property type="match status" value="1"/>
</dbReference>
<keyword evidence="3" id="KW-0597">Phosphoprotein</keyword>
<evidence type="ECO:0000256" key="5">
    <source>
        <dbReference type="ARBA" id="ARBA00022741"/>
    </source>
</evidence>
<organism evidence="13">
    <name type="scientific">uncultured Nocardioidaceae bacterium</name>
    <dbReference type="NCBI Taxonomy" id="253824"/>
    <lineage>
        <taxon>Bacteria</taxon>
        <taxon>Bacillati</taxon>
        <taxon>Actinomycetota</taxon>
        <taxon>Actinomycetes</taxon>
        <taxon>Propionibacteriales</taxon>
        <taxon>Nocardioidaceae</taxon>
        <taxon>environmental samples</taxon>
    </lineage>
</organism>
<feature type="transmembrane region" description="Helical" evidence="10">
    <location>
        <begin position="120"/>
        <end position="139"/>
    </location>
</feature>
<dbReference type="Gene3D" id="3.30.450.40">
    <property type="match status" value="1"/>
</dbReference>
<name>A0A6J4LGK1_9ACTN</name>
<feature type="domain" description="Signal transduction histidine kinase subgroup 3 dimerisation and phosphoacceptor" evidence="12">
    <location>
        <begin position="511"/>
        <end position="577"/>
    </location>
</feature>
<gene>
    <name evidence="13" type="ORF">AVDCRST_MAG34-101</name>
</gene>
<keyword evidence="10" id="KW-0472">Membrane</keyword>
<evidence type="ECO:0000256" key="9">
    <source>
        <dbReference type="SAM" id="MobiDB-lite"/>
    </source>
</evidence>
<proteinExistence type="predicted"/>
<dbReference type="InterPro" id="IPR036890">
    <property type="entry name" value="HATPase_C_sf"/>
</dbReference>
<feature type="transmembrane region" description="Helical" evidence="10">
    <location>
        <begin position="270"/>
        <end position="289"/>
    </location>
</feature>
<dbReference type="SUPFAM" id="SSF55874">
    <property type="entry name" value="ATPase domain of HSP90 chaperone/DNA topoisomerase II/histidine kinase"/>
    <property type="match status" value="1"/>
</dbReference>
<reference evidence="13" key="1">
    <citation type="submission" date="2020-02" db="EMBL/GenBank/DDBJ databases">
        <authorList>
            <person name="Meier V. D."/>
        </authorList>
    </citation>
    <scope>NUCLEOTIDE SEQUENCE</scope>
    <source>
        <strain evidence="13">AVDCRST_MAG34</strain>
    </source>
</reference>
<feature type="transmembrane region" description="Helical" evidence="10">
    <location>
        <begin position="77"/>
        <end position="100"/>
    </location>
</feature>
<keyword evidence="7" id="KW-0067">ATP-binding</keyword>
<keyword evidence="10" id="KW-0812">Transmembrane</keyword>
<dbReference type="InterPro" id="IPR029016">
    <property type="entry name" value="GAF-like_dom_sf"/>
</dbReference>
<evidence type="ECO:0000313" key="13">
    <source>
        <dbReference type="EMBL" id="CAA9328310.1"/>
    </source>
</evidence>
<evidence type="ECO:0000256" key="6">
    <source>
        <dbReference type="ARBA" id="ARBA00022777"/>
    </source>
</evidence>
<keyword evidence="5" id="KW-0547">Nucleotide-binding</keyword>
<dbReference type="Gene3D" id="3.30.565.10">
    <property type="entry name" value="Histidine kinase-like ATPase, C-terminal domain"/>
    <property type="match status" value="1"/>
</dbReference>
<keyword evidence="4" id="KW-0808">Transferase</keyword>
<evidence type="ECO:0000259" key="12">
    <source>
        <dbReference type="Pfam" id="PF07730"/>
    </source>
</evidence>
<dbReference type="InterPro" id="IPR050482">
    <property type="entry name" value="Sensor_HK_TwoCompSys"/>
</dbReference>
<dbReference type="CDD" id="cd16917">
    <property type="entry name" value="HATPase_UhpB-NarQ-NarX-like"/>
    <property type="match status" value="1"/>
</dbReference>
<feature type="transmembrane region" description="Helical" evidence="10">
    <location>
        <begin position="151"/>
        <end position="173"/>
    </location>
</feature>
<dbReference type="PANTHER" id="PTHR24421:SF10">
    <property type="entry name" value="NITRATE_NITRITE SENSOR PROTEIN NARQ"/>
    <property type="match status" value="1"/>
</dbReference>
<dbReference type="GO" id="GO:0046983">
    <property type="term" value="F:protein dimerization activity"/>
    <property type="evidence" value="ECO:0007669"/>
    <property type="project" value="InterPro"/>
</dbReference>
<evidence type="ECO:0000256" key="1">
    <source>
        <dbReference type="ARBA" id="ARBA00000085"/>
    </source>
</evidence>
<dbReference type="InterPro" id="IPR003594">
    <property type="entry name" value="HATPase_dom"/>
</dbReference>
<dbReference type="Pfam" id="PF07730">
    <property type="entry name" value="HisKA_3"/>
    <property type="match status" value="1"/>
</dbReference>
<accession>A0A6J4LGK1</accession>
<feature type="transmembrane region" description="Helical" evidence="10">
    <location>
        <begin position="301"/>
        <end position="322"/>
    </location>
</feature>
<evidence type="ECO:0000256" key="10">
    <source>
        <dbReference type="SAM" id="Phobius"/>
    </source>
</evidence>
<dbReference type="GO" id="GO:0005524">
    <property type="term" value="F:ATP binding"/>
    <property type="evidence" value="ECO:0007669"/>
    <property type="project" value="UniProtKB-KW"/>
</dbReference>
<evidence type="ECO:0000256" key="2">
    <source>
        <dbReference type="ARBA" id="ARBA00012438"/>
    </source>
</evidence>
<dbReference type="SUPFAM" id="SSF55781">
    <property type="entry name" value="GAF domain-like"/>
    <property type="match status" value="1"/>
</dbReference>
<sequence>MSDGAMSDGALRRAAYVVMVLCFCLYAVGLVLELLNPKAATSWGTGAAAPLIAFVLANMSFAVVGALILHRAPRNRIGWLMLGIGAVWAWSAASEGYILYAEVTRPGALPRPDLVAALSSWLWVPAIGLMGVFLVLLFPDGRLPSPRWRPVAWVATAAIVAGSARGLFLPGVIEDTSVEGLRNPLGVTSVQPLLEAATVAFFALPVCVLLSAAGLIVRFRRSHGVERLQVKWLASAGALVALVYAVAVLATLLSPTSGTTPDWVLAMQDAGLASFIVIPVAVGIAILKHRLYGIDVVINKSVVFAALATFITTVYVVIVVGVGSLLDRADRPNLALSVAATAVVAVAFEPVRDRVQQLANRLVYGTRATPYEVLSDFADRMGGTYAAEELLPMMARTVGEGVGASRAAVWLATATGLELEAAWPPESLATGSRAVGELAQVPGDRVVAVRHRGELLGAIAVLKPPGEAVTPAEQKLLDDVAAQAGLVLRNVRLVEDLRSSRQRLVRAQDEERRRLERNLHDGAQQSIVAVALMIRMVRARLDAESLPVAETLDQAADQLGSAIEQLRALARGIHPVVLTERGLGPALRSMAERSPVPVLVDDRLDERLPAELEGTLYYVVAEALTNVAKHAHASAVEVHVSATATQVALEVVDDGVGGGDAGKGTGLLGLADRVSVVHGTLLLDSPPGGGTRLLCTVPLTPFPRSTDVAPGRQRTTQPLGAGQ</sequence>
<evidence type="ECO:0000256" key="8">
    <source>
        <dbReference type="ARBA" id="ARBA00023012"/>
    </source>
</evidence>
<dbReference type="Pfam" id="PF02518">
    <property type="entry name" value="HATPase_c"/>
    <property type="match status" value="1"/>
</dbReference>
<feature type="transmembrane region" description="Helical" evidence="10">
    <location>
        <begin position="193"/>
        <end position="217"/>
    </location>
</feature>
<dbReference type="PANTHER" id="PTHR24421">
    <property type="entry name" value="NITRATE/NITRITE SENSOR PROTEIN NARX-RELATED"/>
    <property type="match status" value="1"/>
</dbReference>
<feature type="region of interest" description="Disordered" evidence="9">
    <location>
        <begin position="704"/>
        <end position="723"/>
    </location>
</feature>
<evidence type="ECO:0000256" key="4">
    <source>
        <dbReference type="ARBA" id="ARBA00022679"/>
    </source>
</evidence>
<dbReference type="EMBL" id="CADCUI010000005">
    <property type="protein sequence ID" value="CAA9328310.1"/>
    <property type="molecule type" value="Genomic_DNA"/>
</dbReference>
<feature type="transmembrane region" description="Helical" evidence="10">
    <location>
        <begin position="47"/>
        <end position="70"/>
    </location>
</feature>
<feature type="domain" description="Histidine kinase/HSP90-like ATPase" evidence="11">
    <location>
        <begin position="615"/>
        <end position="700"/>
    </location>
</feature>
<keyword evidence="8" id="KW-0902">Two-component regulatory system</keyword>
<feature type="transmembrane region" description="Helical" evidence="10">
    <location>
        <begin position="14"/>
        <end position="35"/>
    </location>
</feature>